<dbReference type="CDD" id="cd16935">
    <property type="entry name" value="HATPase_AgrC-ComD-like"/>
    <property type="match status" value="1"/>
</dbReference>
<keyword evidence="4" id="KW-0547">Nucleotide-binding</keyword>
<keyword evidence="4" id="KW-0067">ATP-binding</keyword>
<gene>
    <name evidence="4" type="ORF">H9851_05520</name>
</gene>
<keyword evidence="1" id="KW-0175">Coiled coil</keyword>
<evidence type="ECO:0000313" key="5">
    <source>
        <dbReference type="Proteomes" id="UP000886847"/>
    </source>
</evidence>
<comment type="caution">
    <text evidence="4">The sequence shown here is derived from an EMBL/GenBank/DDBJ whole genome shotgun (WGS) entry which is preliminary data.</text>
</comment>
<evidence type="ECO:0000313" key="4">
    <source>
        <dbReference type="EMBL" id="HIX50725.1"/>
    </source>
</evidence>
<sequence length="447" mass="50663">MISYFAFYKVIFMVQLLIAEALFTFRLRRRSFFWLRWGLSAALCLACAALFPWEPQGPVSLSLIFLLLFALTLACGFFCFKVSALSLLFCMAIAYAVQHFGYCVSNCMLLLSGLNANVYGIYTEEVLSQHFLPVNEAFGFIFSFVIYYLSYYLFYLFFARRIRKKEDLRLRSLSLFVVSGFAILLSVVVNAAVVYGTTDGDLIVLFNAYNAACCLFIVYALFSILRRNRMEAELNFMHETLRRAREQYEASKRSMELVNIKCHDLKQQIRTIGRANFINETAIAEMSDAISLYDAAVDTGYGPLNIILSEKSLACRSEGISLDCMADGTLLRFMNEAEIYSLFGNAIDNAASAVRRLQDEQKRTVGVQVGQVKGFITVHVYNYFEGQLEVSADGLPRTTKTDAENHGYGLKSIRYIVEKYGGRMSVKAQNNVFNLNIIFPLPREGEN</sequence>
<feature type="transmembrane region" description="Helical" evidence="2">
    <location>
        <begin position="59"/>
        <end position="80"/>
    </location>
</feature>
<evidence type="ECO:0000256" key="1">
    <source>
        <dbReference type="SAM" id="Coils"/>
    </source>
</evidence>
<feature type="domain" description="Sensor histidine kinase NatK-like C-terminal" evidence="3">
    <location>
        <begin position="334"/>
        <end position="440"/>
    </location>
</feature>
<dbReference type="GO" id="GO:0005524">
    <property type="term" value="F:ATP binding"/>
    <property type="evidence" value="ECO:0007669"/>
    <property type="project" value="UniProtKB-KW"/>
</dbReference>
<dbReference type="InterPro" id="IPR032834">
    <property type="entry name" value="NatK-like_C"/>
</dbReference>
<dbReference type="EMBL" id="DXEW01000028">
    <property type="protein sequence ID" value="HIX50725.1"/>
    <property type="molecule type" value="Genomic_DNA"/>
</dbReference>
<feature type="transmembrane region" description="Helical" evidence="2">
    <location>
        <begin position="6"/>
        <end position="25"/>
    </location>
</feature>
<feature type="transmembrane region" description="Helical" evidence="2">
    <location>
        <begin position="137"/>
        <end position="158"/>
    </location>
</feature>
<reference evidence="4" key="1">
    <citation type="journal article" date="2021" name="PeerJ">
        <title>Extensive microbial diversity within the chicken gut microbiome revealed by metagenomics and culture.</title>
        <authorList>
            <person name="Gilroy R."/>
            <person name="Ravi A."/>
            <person name="Getino M."/>
            <person name="Pursley I."/>
            <person name="Horton D.L."/>
            <person name="Alikhan N.F."/>
            <person name="Baker D."/>
            <person name="Gharbi K."/>
            <person name="Hall N."/>
            <person name="Watson M."/>
            <person name="Adriaenssens E.M."/>
            <person name="Foster-Nyarko E."/>
            <person name="Jarju S."/>
            <person name="Secka A."/>
            <person name="Antonio M."/>
            <person name="Oren A."/>
            <person name="Chaudhuri R.R."/>
            <person name="La Ragione R."/>
            <person name="Hildebrand F."/>
            <person name="Pallen M.J."/>
        </authorList>
    </citation>
    <scope>NUCLEOTIDE SEQUENCE</scope>
    <source>
        <strain evidence="4">2189</strain>
    </source>
</reference>
<proteinExistence type="predicted"/>
<dbReference type="Pfam" id="PF14501">
    <property type="entry name" value="HATPase_c_5"/>
    <property type="match status" value="1"/>
</dbReference>
<keyword evidence="2" id="KW-0812">Transmembrane</keyword>
<evidence type="ECO:0000259" key="3">
    <source>
        <dbReference type="Pfam" id="PF14501"/>
    </source>
</evidence>
<feature type="coiled-coil region" evidence="1">
    <location>
        <begin position="227"/>
        <end position="261"/>
    </location>
</feature>
<reference evidence="4" key="2">
    <citation type="submission" date="2021-04" db="EMBL/GenBank/DDBJ databases">
        <authorList>
            <person name="Gilroy R."/>
        </authorList>
    </citation>
    <scope>NUCLEOTIDE SEQUENCE</scope>
    <source>
        <strain evidence="4">2189</strain>
    </source>
</reference>
<keyword evidence="2" id="KW-1133">Transmembrane helix</keyword>
<keyword evidence="2" id="KW-0472">Membrane</keyword>
<feature type="transmembrane region" description="Helical" evidence="2">
    <location>
        <begin position="170"/>
        <end position="196"/>
    </location>
</feature>
<feature type="transmembrane region" description="Helical" evidence="2">
    <location>
        <begin position="87"/>
        <end position="111"/>
    </location>
</feature>
<dbReference type="AlphaFoldDB" id="A0A9D2AUT6"/>
<evidence type="ECO:0000256" key="2">
    <source>
        <dbReference type="SAM" id="Phobius"/>
    </source>
</evidence>
<dbReference type="Gene3D" id="3.30.565.10">
    <property type="entry name" value="Histidine kinase-like ATPase, C-terminal domain"/>
    <property type="match status" value="1"/>
</dbReference>
<organism evidence="4 5">
    <name type="scientific">Candidatus Borkfalkia faecavium</name>
    <dbReference type="NCBI Taxonomy" id="2838508"/>
    <lineage>
        <taxon>Bacteria</taxon>
        <taxon>Bacillati</taxon>
        <taxon>Bacillota</taxon>
        <taxon>Clostridia</taxon>
        <taxon>Christensenellales</taxon>
        <taxon>Christensenellaceae</taxon>
        <taxon>Candidatus Borkfalkia</taxon>
    </lineage>
</organism>
<dbReference type="InterPro" id="IPR036890">
    <property type="entry name" value="HATPase_C_sf"/>
</dbReference>
<feature type="transmembrane region" description="Helical" evidence="2">
    <location>
        <begin position="32"/>
        <end position="53"/>
    </location>
</feature>
<accession>A0A9D2AUT6</accession>
<protein>
    <submittedName>
        <fullName evidence="4">ATP-binding protein</fullName>
    </submittedName>
</protein>
<dbReference type="SUPFAM" id="SSF55874">
    <property type="entry name" value="ATPase domain of HSP90 chaperone/DNA topoisomerase II/histidine kinase"/>
    <property type="match status" value="1"/>
</dbReference>
<feature type="transmembrane region" description="Helical" evidence="2">
    <location>
        <begin position="202"/>
        <end position="222"/>
    </location>
</feature>
<dbReference type="Proteomes" id="UP000886847">
    <property type="component" value="Unassembled WGS sequence"/>
</dbReference>
<name>A0A9D2AUT6_9FIRM</name>